<comment type="catalytic activity">
    <reaction evidence="1 8 9">
        <text>[protein]-peptidylproline (omega=180) = [protein]-peptidylproline (omega=0)</text>
        <dbReference type="Rhea" id="RHEA:16237"/>
        <dbReference type="Rhea" id="RHEA-COMP:10747"/>
        <dbReference type="Rhea" id="RHEA-COMP:10748"/>
        <dbReference type="ChEBI" id="CHEBI:83833"/>
        <dbReference type="ChEBI" id="CHEBI:83834"/>
        <dbReference type="EC" id="5.2.1.8"/>
    </reaction>
</comment>
<dbReference type="SUPFAM" id="SSF54534">
    <property type="entry name" value="FKBP-like"/>
    <property type="match status" value="1"/>
</dbReference>
<dbReference type="Pfam" id="PF22199">
    <property type="entry name" value="FKBP26_IF"/>
    <property type="match status" value="1"/>
</dbReference>
<dbReference type="AlphaFoldDB" id="A0A075GWI4"/>
<keyword evidence="6" id="KW-0143">Chaperone</keyword>
<dbReference type="InterPro" id="IPR001179">
    <property type="entry name" value="PPIase_FKBP_dom"/>
</dbReference>
<evidence type="ECO:0000259" key="11">
    <source>
        <dbReference type="PROSITE" id="PS50059"/>
    </source>
</evidence>
<evidence type="ECO:0000256" key="8">
    <source>
        <dbReference type="PROSITE-ProRule" id="PRU00277"/>
    </source>
</evidence>
<evidence type="ECO:0000256" key="4">
    <source>
        <dbReference type="ARBA" id="ARBA00022490"/>
    </source>
</evidence>
<dbReference type="GO" id="GO:0042026">
    <property type="term" value="P:protein refolding"/>
    <property type="evidence" value="ECO:0007669"/>
    <property type="project" value="UniProtKB-ARBA"/>
</dbReference>
<sequence>MAFSKGSLILVDYTSKVKDTEEVFETTIEEEAKKHSFHDPNVKYQPKLVSVGESWVIKGLDEALEKTSVGDKKTIEITPDKGFGERDTGKVRMIPLRKLGEDAEKVSIGDMIEVDNKKGVVRFIGSGRVQIDYNHRFAGKTVLYDINVLKELKTDDEKTSGILKRYLPVKDDKILFKKTGNILDITIPEEMFRADGLHAIKHFVQTDVFKFIPTLEKVNFVETHVKQQTKPEEKTSKKKTEPKTKTKKLKHLSAFSKRDGFLFSHINFLQYGISFWS</sequence>
<evidence type="ECO:0000256" key="6">
    <source>
        <dbReference type="ARBA" id="ARBA00023186"/>
    </source>
</evidence>
<protein>
    <recommendedName>
        <fullName evidence="9">Peptidyl-prolyl cis-trans isomerase</fullName>
        <ecNumber evidence="9">5.2.1.8</ecNumber>
    </recommendedName>
</protein>
<dbReference type="GO" id="GO:0003755">
    <property type="term" value="F:peptidyl-prolyl cis-trans isomerase activity"/>
    <property type="evidence" value="ECO:0007669"/>
    <property type="project" value="UniProtKB-UniRule"/>
</dbReference>
<comment type="similarity">
    <text evidence="3 9">Belongs to the FKBP-type PPIase family.</text>
</comment>
<reference evidence="12" key="1">
    <citation type="journal article" date="2014" name="Genome Biol. Evol.">
        <title>Pangenome evidence for extensive interdomain horizontal transfer affecting lineage core and shell genes in uncultured planktonic thaumarchaeota and euryarchaeota.</title>
        <authorList>
            <person name="Deschamps P."/>
            <person name="Zivanovic Y."/>
            <person name="Moreira D."/>
            <person name="Rodriguez-Valera F."/>
            <person name="Lopez-Garcia P."/>
        </authorList>
    </citation>
    <scope>NUCLEOTIDE SEQUENCE</scope>
</reference>
<keyword evidence="7 8" id="KW-0413">Isomerase</keyword>
<dbReference type="InterPro" id="IPR054016">
    <property type="entry name" value="FKBP26_IF"/>
</dbReference>
<evidence type="ECO:0000313" key="12">
    <source>
        <dbReference type="EMBL" id="AIF08211.1"/>
    </source>
</evidence>
<accession>A0A075GWI4</accession>
<dbReference type="PANTHER" id="PTHR47861:SF3">
    <property type="entry name" value="FKBP-TYPE PEPTIDYL-PROLYL CIS-TRANS ISOMERASE SLYD"/>
    <property type="match status" value="1"/>
</dbReference>
<evidence type="ECO:0000256" key="7">
    <source>
        <dbReference type="ARBA" id="ARBA00023235"/>
    </source>
</evidence>
<evidence type="ECO:0000256" key="2">
    <source>
        <dbReference type="ARBA" id="ARBA00004496"/>
    </source>
</evidence>
<dbReference type="Pfam" id="PF00254">
    <property type="entry name" value="FKBP_C"/>
    <property type="match status" value="1"/>
</dbReference>
<feature type="domain" description="PPIase FKBP-type" evidence="11">
    <location>
        <begin position="6"/>
        <end position="109"/>
    </location>
</feature>
<keyword evidence="4" id="KW-0963">Cytoplasm</keyword>
<dbReference type="Gene3D" id="3.10.50.40">
    <property type="match status" value="1"/>
</dbReference>
<feature type="region of interest" description="Disordered" evidence="10">
    <location>
        <begin position="226"/>
        <end position="245"/>
    </location>
</feature>
<evidence type="ECO:0000256" key="9">
    <source>
        <dbReference type="RuleBase" id="RU003915"/>
    </source>
</evidence>
<proteinExistence type="inferred from homology"/>
<dbReference type="Gene3D" id="2.40.10.330">
    <property type="match status" value="1"/>
</dbReference>
<dbReference type="PANTHER" id="PTHR47861">
    <property type="entry name" value="FKBP-TYPE PEPTIDYL-PROLYL CIS-TRANS ISOMERASE SLYD"/>
    <property type="match status" value="1"/>
</dbReference>
<dbReference type="EC" id="5.2.1.8" evidence="9"/>
<dbReference type="PROSITE" id="PS50059">
    <property type="entry name" value="FKBP_PPIASE"/>
    <property type="match status" value="1"/>
</dbReference>
<dbReference type="EMBL" id="KF900824">
    <property type="protein sequence ID" value="AIF08211.1"/>
    <property type="molecule type" value="Genomic_DNA"/>
</dbReference>
<dbReference type="GO" id="GO:0005737">
    <property type="term" value="C:cytoplasm"/>
    <property type="evidence" value="ECO:0007669"/>
    <property type="project" value="UniProtKB-SubCell"/>
</dbReference>
<evidence type="ECO:0000256" key="3">
    <source>
        <dbReference type="ARBA" id="ARBA00006577"/>
    </source>
</evidence>
<evidence type="ECO:0000256" key="5">
    <source>
        <dbReference type="ARBA" id="ARBA00023110"/>
    </source>
</evidence>
<name>A0A075GWI4_9ARCH</name>
<keyword evidence="5 8" id="KW-0697">Rotamase</keyword>
<dbReference type="Gene3D" id="3.30.70.2210">
    <property type="match status" value="1"/>
</dbReference>
<dbReference type="InterPro" id="IPR048261">
    <property type="entry name" value="SlpA/SlyD-like_ins_sf"/>
</dbReference>
<dbReference type="Pfam" id="PF18046">
    <property type="entry name" value="FKBP26_C"/>
    <property type="match status" value="1"/>
</dbReference>
<dbReference type="InterPro" id="IPR046357">
    <property type="entry name" value="PPIase_dom_sf"/>
</dbReference>
<evidence type="ECO:0000256" key="1">
    <source>
        <dbReference type="ARBA" id="ARBA00000971"/>
    </source>
</evidence>
<evidence type="ECO:0000256" key="10">
    <source>
        <dbReference type="SAM" id="MobiDB-lite"/>
    </source>
</evidence>
<feature type="compositionally biased region" description="Basic and acidic residues" evidence="10">
    <location>
        <begin position="226"/>
        <end position="244"/>
    </location>
</feature>
<organism evidence="12">
    <name type="scientific">uncultured marine thaumarchaeote KM3_27_D09</name>
    <dbReference type="NCBI Taxonomy" id="1456110"/>
    <lineage>
        <taxon>Archaea</taxon>
        <taxon>Nitrososphaerota</taxon>
        <taxon>environmental samples</taxon>
    </lineage>
</organism>
<dbReference type="InterPro" id="IPR040825">
    <property type="entry name" value="FKBP26_C"/>
</dbReference>
<comment type="subcellular location">
    <subcellularLocation>
        <location evidence="2">Cytoplasm</location>
    </subcellularLocation>
</comment>